<evidence type="ECO:0000259" key="2">
    <source>
        <dbReference type="Pfam" id="PF07885"/>
    </source>
</evidence>
<dbReference type="Gene3D" id="1.10.287.70">
    <property type="match status" value="1"/>
</dbReference>
<keyword evidence="1" id="KW-0472">Membrane</keyword>
<gene>
    <name evidence="3" type="ORF">SAMN02745729_1106</name>
</gene>
<dbReference type="STRING" id="1122198.SAMN02745729_1106"/>
<protein>
    <submittedName>
        <fullName evidence="3">Ion channel</fullName>
    </submittedName>
</protein>
<evidence type="ECO:0000313" key="4">
    <source>
        <dbReference type="Proteomes" id="UP000242469"/>
    </source>
</evidence>
<dbReference type="SUPFAM" id="SSF81324">
    <property type="entry name" value="Voltage-gated potassium channels"/>
    <property type="match status" value="1"/>
</dbReference>
<feature type="domain" description="Potassium channel" evidence="2">
    <location>
        <begin position="113"/>
        <end position="178"/>
    </location>
</feature>
<feature type="transmembrane region" description="Helical" evidence="1">
    <location>
        <begin position="36"/>
        <end position="57"/>
    </location>
</feature>
<dbReference type="AlphaFoldDB" id="A0A1H4F4L4"/>
<dbReference type="Proteomes" id="UP000242469">
    <property type="component" value="Unassembled WGS sequence"/>
</dbReference>
<organism evidence="3 4">
    <name type="scientific">Marinobacterium iners DSM 11526</name>
    <dbReference type="NCBI Taxonomy" id="1122198"/>
    <lineage>
        <taxon>Bacteria</taxon>
        <taxon>Pseudomonadati</taxon>
        <taxon>Pseudomonadota</taxon>
        <taxon>Gammaproteobacteria</taxon>
        <taxon>Oceanospirillales</taxon>
        <taxon>Oceanospirillaceae</taxon>
        <taxon>Marinobacterium</taxon>
    </lineage>
</organism>
<dbReference type="RefSeq" id="WP_091826909.1">
    <property type="nucleotide sequence ID" value="NZ_FNRJ01000010.1"/>
</dbReference>
<dbReference type="Pfam" id="PF07885">
    <property type="entry name" value="Ion_trans_2"/>
    <property type="match status" value="1"/>
</dbReference>
<accession>A0A1H4F4L4</accession>
<dbReference type="InterPro" id="IPR013099">
    <property type="entry name" value="K_chnl_dom"/>
</dbReference>
<keyword evidence="1" id="KW-0812">Transmembrane</keyword>
<proteinExistence type="predicted"/>
<reference evidence="4" key="1">
    <citation type="submission" date="2016-10" db="EMBL/GenBank/DDBJ databases">
        <authorList>
            <person name="Varghese N."/>
            <person name="Submissions S."/>
        </authorList>
    </citation>
    <scope>NUCLEOTIDE SEQUENCE [LARGE SCALE GENOMIC DNA]</scope>
    <source>
        <strain evidence="4">DSM 11526</strain>
    </source>
</reference>
<feature type="transmembrane region" description="Helical" evidence="1">
    <location>
        <begin position="63"/>
        <end position="86"/>
    </location>
</feature>
<dbReference type="EMBL" id="FNRJ01000010">
    <property type="protein sequence ID" value="SEA91392.1"/>
    <property type="molecule type" value="Genomic_DNA"/>
</dbReference>
<keyword evidence="1" id="KW-1133">Transmembrane helix</keyword>
<evidence type="ECO:0000313" key="3">
    <source>
        <dbReference type="EMBL" id="SEA91392.1"/>
    </source>
</evidence>
<feature type="transmembrane region" description="Helical" evidence="1">
    <location>
        <begin position="98"/>
        <end position="117"/>
    </location>
</feature>
<dbReference type="OrthoDB" id="9813518at2"/>
<keyword evidence="4" id="KW-1185">Reference proteome</keyword>
<name>A0A1H4F4L4_9GAMM</name>
<feature type="transmembrane region" description="Helical" evidence="1">
    <location>
        <begin position="157"/>
        <end position="178"/>
    </location>
</feature>
<sequence length="185" mass="20714">MLYEKSKKAISVLASLTPNTLLPKFGAWATADRVEFYVWAEIYLVSRFIFSIVAALLLPVNLFLGFLVAFIQIGSLIYLLKIVFPAEKRGLRDSGRSLFFALGHYLEIGFSMAYVYWSWGAFSVEGLSRVDSIYYSFVTMTTLGYGDIYPASDLTKMLATGQTLVGMFMFAIVIGLFLSKSSQDH</sequence>
<evidence type="ECO:0000256" key="1">
    <source>
        <dbReference type="SAM" id="Phobius"/>
    </source>
</evidence>